<keyword evidence="3" id="KW-1185">Reference proteome</keyword>
<dbReference type="EMBL" id="CP000709">
    <property type="protein sequence ID" value="ABQ62197.1"/>
    <property type="molecule type" value="Genomic_DNA"/>
</dbReference>
<dbReference type="PANTHER" id="PTHR18964">
    <property type="entry name" value="ROK (REPRESSOR, ORF, KINASE) FAMILY"/>
    <property type="match status" value="1"/>
</dbReference>
<proteinExistence type="inferred from homology"/>
<dbReference type="InterPro" id="IPR036388">
    <property type="entry name" value="WH-like_DNA-bd_sf"/>
</dbReference>
<dbReference type="Gene3D" id="3.30.420.40">
    <property type="match status" value="2"/>
</dbReference>
<dbReference type="AlphaFoldDB" id="A0A0H3AUK5"/>
<reference evidence="3" key="1">
    <citation type="journal article" date="2009" name="PLoS ONE">
        <title>Genome degradation in Brucella ovis corresponds with narrowing of its host range and tissue tropism.</title>
        <authorList>
            <person name="Tsolis R.M."/>
            <person name="Seshadri R."/>
            <person name="Santos R.L."/>
            <person name="Sangari F.J."/>
            <person name="Lobo J.M."/>
            <person name="de Jong M.F."/>
            <person name="Ren Q."/>
            <person name="Myers G."/>
            <person name="Brinkac L.M."/>
            <person name="Nelson W.C."/>
            <person name="Deboy R.T."/>
            <person name="Angiuoli S."/>
            <person name="Khouri H."/>
            <person name="Dimitrov G."/>
            <person name="Robinson J.R."/>
            <person name="Mulligan S."/>
            <person name="Walker R.L."/>
            <person name="Elzer P.E."/>
            <person name="Hassan K.A."/>
            <person name="Paulsen I.T."/>
        </authorList>
    </citation>
    <scope>NUCLEOTIDE SEQUENCE [LARGE SCALE GENOMIC DNA]</scope>
    <source>
        <strain evidence="3">ATCC 25840 / 63/290 / NCTC 10512</strain>
    </source>
</reference>
<evidence type="ECO:0000313" key="2">
    <source>
        <dbReference type="EMBL" id="ABQ62197.1"/>
    </source>
</evidence>
<dbReference type="Pfam" id="PF13412">
    <property type="entry name" value="HTH_24"/>
    <property type="match status" value="1"/>
</dbReference>
<sequence length="402" mass="42238">MSIHLGMVLKILRDEGPQSRAELARRCGLSATTLTHLTAQLLKDGCIAETDAPVLPSGSPMPGRPPVSVRLVPSAHYVAGVYIGAEAVQVAICDLTAQLVTSAAFDHAANDNPLKLTHQTADVLRNLVQAKGISLGSLVGIGMGVPGPVDQVRRRNLLSINTGWRDVAFADAMEAELNIPTVVEHNVTAMALAEAHYGIGQGCPAVLYVYLGTGLVVDGMPFRPGGHGAVELGHIQIDPQGALCACGNRGCLETFVSERVLRERGAGSAEPLLAALARNPTLHDEVAGHFTTALANAVNLLTPDLIVLGGHFAEAPEAFYARLRCDLPPRVLPHMRDVLRIERGGFGNNAGAVDHLFYSEYPDECTPDGPGPQSSFLCRGDRWLVSPHGHGGGGAARPGGCA</sequence>
<dbReference type="KEGG" id="bov:BOV_A1092"/>
<dbReference type="RefSeq" id="WP_006014865.1">
    <property type="nucleotide sequence ID" value="NC_009504.1"/>
</dbReference>
<accession>A0A0H3AUK5</accession>
<protein>
    <submittedName>
        <fullName evidence="2">ROK family protein</fullName>
    </submittedName>
</protein>
<dbReference type="HOGENOM" id="CLU_036604_13_3_5"/>
<name>A0A0H3AUK5_BRUO2</name>
<dbReference type="SUPFAM" id="SSF46785">
    <property type="entry name" value="Winged helix' DNA-binding domain"/>
    <property type="match status" value="1"/>
</dbReference>
<dbReference type="PANTHER" id="PTHR18964:SF149">
    <property type="entry name" value="BIFUNCTIONAL UDP-N-ACETYLGLUCOSAMINE 2-EPIMERASE_N-ACETYLMANNOSAMINE KINASE"/>
    <property type="match status" value="1"/>
</dbReference>
<dbReference type="InterPro" id="IPR043129">
    <property type="entry name" value="ATPase_NBD"/>
</dbReference>
<gene>
    <name evidence="2" type="ordered locus">BOV_A1092</name>
</gene>
<dbReference type="Gene3D" id="1.10.10.10">
    <property type="entry name" value="Winged helix-like DNA-binding domain superfamily/Winged helix DNA-binding domain"/>
    <property type="match status" value="1"/>
</dbReference>
<comment type="similarity">
    <text evidence="1">Belongs to the ROK (NagC/XylR) family.</text>
</comment>
<dbReference type="Proteomes" id="UP000006383">
    <property type="component" value="Chromosome II"/>
</dbReference>
<dbReference type="Pfam" id="PF00480">
    <property type="entry name" value="ROK"/>
    <property type="match status" value="1"/>
</dbReference>
<evidence type="ECO:0000313" key="3">
    <source>
        <dbReference type="Proteomes" id="UP000006383"/>
    </source>
</evidence>
<dbReference type="GeneID" id="45126448"/>
<dbReference type="SUPFAM" id="SSF53067">
    <property type="entry name" value="Actin-like ATPase domain"/>
    <property type="match status" value="1"/>
</dbReference>
<dbReference type="InterPro" id="IPR000600">
    <property type="entry name" value="ROK"/>
</dbReference>
<dbReference type="InterPro" id="IPR036390">
    <property type="entry name" value="WH_DNA-bd_sf"/>
</dbReference>
<organism evidence="2 3">
    <name type="scientific">Brucella ovis (strain ATCC 25840 / 63/290 / NCTC 10512)</name>
    <dbReference type="NCBI Taxonomy" id="444178"/>
    <lineage>
        <taxon>Bacteria</taxon>
        <taxon>Pseudomonadati</taxon>
        <taxon>Pseudomonadota</taxon>
        <taxon>Alphaproteobacteria</taxon>
        <taxon>Hyphomicrobiales</taxon>
        <taxon>Brucellaceae</taxon>
        <taxon>Brucella/Ochrobactrum group</taxon>
        <taxon>Brucella</taxon>
    </lineage>
</organism>
<evidence type="ECO:0000256" key="1">
    <source>
        <dbReference type="ARBA" id="ARBA00006479"/>
    </source>
</evidence>